<name>A0A1R1XZC1_9FUNG</name>
<evidence type="ECO:0000313" key="1">
    <source>
        <dbReference type="EMBL" id="OMJ20027.1"/>
    </source>
</evidence>
<gene>
    <name evidence="1" type="ORF">AYI70_g4356</name>
</gene>
<organism evidence="1 2">
    <name type="scientific">Smittium culicis</name>
    <dbReference type="NCBI Taxonomy" id="133412"/>
    <lineage>
        <taxon>Eukaryota</taxon>
        <taxon>Fungi</taxon>
        <taxon>Fungi incertae sedis</taxon>
        <taxon>Zoopagomycota</taxon>
        <taxon>Kickxellomycotina</taxon>
        <taxon>Harpellomycetes</taxon>
        <taxon>Harpellales</taxon>
        <taxon>Legeriomycetaceae</taxon>
        <taxon>Smittium</taxon>
    </lineage>
</organism>
<reference evidence="1 2" key="1">
    <citation type="submission" date="2017-01" db="EMBL/GenBank/DDBJ databases">
        <authorList>
            <person name="Mah S.A."/>
            <person name="Swanson W.J."/>
            <person name="Moy G.W."/>
            <person name="Vacquier V.D."/>
        </authorList>
    </citation>
    <scope>NUCLEOTIDE SEQUENCE [LARGE SCALE GENOMIC DNA]</scope>
    <source>
        <strain evidence="1 2">GSMNP</strain>
    </source>
</reference>
<evidence type="ECO:0000313" key="2">
    <source>
        <dbReference type="Proteomes" id="UP000187283"/>
    </source>
</evidence>
<keyword evidence="2" id="KW-1185">Reference proteome</keyword>
<dbReference type="EMBL" id="LSSN01001344">
    <property type="protein sequence ID" value="OMJ20027.1"/>
    <property type="molecule type" value="Genomic_DNA"/>
</dbReference>
<comment type="caution">
    <text evidence="1">The sequence shown here is derived from an EMBL/GenBank/DDBJ whole genome shotgun (WGS) entry which is preliminary data.</text>
</comment>
<sequence>MLESREDHQFDP</sequence>
<proteinExistence type="predicted"/>
<accession>A0A1R1XZC1</accession>
<feature type="non-terminal residue" evidence="1">
    <location>
        <position position="12"/>
    </location>
</feature>
<dbReference type="Proteomes" id="UP000187283">
    <property type="component" value="Unassembled WGS sequence"/>
</dbReference>
<protein>
    <submittedName>
        <fullName evidence="1">Uncharacterized protein</fullName>
    </submittedName>
</protein>